<evidence type="ECO:0000313" key="4">
    <source>
        <dbReference type="Proteomes" id="UP000479000"/>
    </source>
</evidence>
<feature type="region of interest" description="Disordered" evidence="1">
    <location>
        <begin position="1"/>
        <end position="51"/>
    </location>
</feature>
<dbReference type="Proteomes" id="UP000479000">
    <property type="component" value="Unassembled WGS sequence"/>
</dbReference>
<proteinExistence type="predicted"/>
<sequence length="51" mass="5834">MEMPQKPPENVRNPSPRATTGWRSRSKGLELQQRARNSIKEPGIPSKSQEF</sequence>
<feature type="non-terminal residue" evidence="3">
    <location>
        <position position="51"/>
    </location>
</feature>
<dbReference type="EMBL" id="CADCXU010025307">
    <property type="protein sequence ID" value="CAB0012345.1"/>
    <property type="molecule type" value="Genomic_DNA"/>
</dbReference>
<reference evidence="3 4" key="1">
    <citation type="submission" date="2020-02" db="EMBL/GenBank/DDBJ databases">
        <authorList>
            <person name="Ferguson B K."/>
        </authorList>
    </citation>
    <scope>NUCLEOTIDE SEQUENCE [LARGE SCALE GENOMIC DNA]</scope>
</reference>
<gene>
    <name evidence="2" type="ORF">NTEN_LOCUS17092</name>
    <name evidence="3" type="ORF">NTEN_LOCUS17094</name>
</gene>
<keyword evidence="4" id="KW-1185">Reference proteome</keyword>
<feature type="compositionally biased region" description="Polar residues" evidence="1">
    <location>
        <begin position="12"/>
        <end position="23"/>
    </location>
</feature>
<evidence type="ECO:0000313" key="3">
    <source>
        <dbReference type="EMBL" id="CAB0012347.1"/>
    </source>
</evidence>
<organism evidence="3 4">
    <name type="scientific">Nesidiocoris tenuis</name>
    <dbReference type="NCBI Taxonomy" id="355587"/>
    <lineage>
        <taxon>Eukaryota</taxon>
        <taxon>Metazoa</taxon>
        <taxon>Ecdysozoa</taxon>
        <taxon>Arthropoda</taxon>
        <taxon>Hexapoda</taxon>
        <taxon>Insecta</taxon>
        <taxon>Pterygota</taxon>
        <taxon>Neoptera</taxon>
        <taxon>Paraneoptera</taxon>
        <taxon>Hemiptera</taxon>
        <taxon>Heteroptera</taxon>
        <taxon>Panheteroptera</taxon>
        <taxon>Cimicomorpha</taxon>
        <taxon>Miridae</taxon>
        <taxon>Dicyphina</taxon>
        <taxon>Nesidiocoris</taxon>
    </lineage>
</organism>
<accession>A0A6H5H4V8</accession>
<dbReference type="AlphaFoldDB" id="A0A6H5H4V8"/>
<dbReference type="EMBL" id="CADCXU010025308">
    <property type="protein sequence ID" value="CAB0012347.1"/>
    <property type="molecule type" value="Genomic_DNA"/>
</dbReference>
<evidence type="ECO:0000256" key="1">
    <source>
        <dbReference type="SAM" id="MobiDB-lite"/>
    </source>
</evidence>
<evidence type="ECO:0000313" key="2">
    <source>
        <dbReference type="EMBL" id="CAB0012345.1"/>
    </source>
</evidence>
<name>A0A6H5H4V8_9HEMI</name>
<protein>
    <submittedName>
        <fullName evidence="3">Uncharacterized protein</fullName>
    </submittedName>
</protein>